<keyword evidence="1" id="KW-0175">Coiled coil</keyword>
<sequence length="367" mass="43475">MADKFIKGENLIDEVEETSPSGKYKLIIGHYRTKEGAWNYSSGRLVRLSDNKEIITINRNYSTFHHSWFIKNNHEWIQTGSTYMSQLFVDLDTGFIYDNLEKLSQTKEYKNGASFCWTKCWINNDGNTLVVLGCYWACPYEYKFYDFSSPGKGWEELKTDVEYHEHGTKLPEWNQDGTCTIYDTQNFIEYKGKLIDENSDEYFTIPDSFLCDPKNTKIIDIQIRTVKRQGNKIITVKLWQSDNKKLEEEENKKKEDSIIAENKKLVEESEIYTKLFGELKKKYKTYLMWSFDNSQKHFMLTVVNFKEDDTKTPEHRKLSCNIKWGVKAGPIFIEFINEKEGIRHKKEHKRKMELLDEVINDVKDYLK</sequence>
<accession>A0A7D3V5V8</accession>
<reference evidence="2 3" key="1">
    <citation type="submission" date="2020-04" db="EMBL/GenBank/DDBJ databases">
        <title>Advantages and limits of metagenomic assembly and binning of a giant virus.</title>
        <authorList>
            <person name="Schulz F."/>
            <person name="Andreani J."/>
            <person name="Francis R."/>
            <person name="Boudjemaa H."/>
            <person name="Bou Khalil J.Y."/>
            <person name="Lee J."/>
            <person name="La Scola B."/>
            <person name="Woyke T."/>
        </authorList>
    </citation>
    <scope>NUCLEOTIDE SEQUENCE [LARGE SCALE GENOMIC DNA]</scope>
    <source>
        <strain evidence="2 3">FV1/VV64</strain>
    </source>
</reference>
<evidence type="ECO:0000313" key="2">
    <source>
        <dbReference type="EMBL" id="QKF94372.1"/>
    </source>
</evidence>
<dbReference type="Proteomes" id="UP001162001">
    <property type="component" value="Segment"/>
</dbReference>
<proteinExistence type="predicted"/>
<gene>
    <name evidence="2" type="ORF">Fadolivirus_1_914</name>
</gene>
<organism evidence="2 3">
    <name type="scientific">Fadolivirus FV1/VV64</name>
    <dbReference type="NCBI Taxonomy" id="3070911"/>
    <lineage>
        <taxon>Viruses</taxon>
        <taxon>Varidnaviria</taxon>
        <taxon>Bamfordvirae</taxon>
        <taxon>Nucleocytoviricota</taxon>
        <taxon>Megaviricetes</taxon>
        <taxon>Imitervirales</taxon>
        <taxon>Mimiviridae</taxon>
        <taxon>Klosneuvirinae</taxon>
        <taxon>Fadolivirus</taxon>
        <taxon>Fadolivirus algeromassiliense</taxon>
    </lineage>
</organism>
<evidence type="ECO:0000313" key="3">
    <source>
        <dbReference type="Proteomes" id="UP001162001"/>
    </source>
</evidence>
<protein>
    <submittedName>
        <fullName evidence="2">Uncharacterized protein</fullName>
    </submittedName>
</protein>
<name>A0A7D3V5V8_9VIRU</name>
<keyword evidence="3" id="KW-1185">Reference proteome</keyword>
<feature type="coiled-coil region" evidence="1">
    <location>
        <begin position="236"/>
        <end position="263"/>
    </location>
</feature>
<dbReference type="EMBL" id="MT418680">
    <property type="protein sequence ID" value="QKF94372.1"/>
    <property type="molecule type" value="Genomic_DNA"/>
</dbReference>
<evidence type="ECO:0000256" key="1">
    <source>
        <dbReference type="SAM" id="Coils"/>
    </source>
</evidence>